<evidence type="ECO:0000313" key="3">
    <source>
        <dbReference type="Proteomes" id="UP000662857"/>
    </source>
</evidence>
<dbReference type="Proteomes" id="UP000662857">
    <property type="component" value="Chromosome"/>
</dbReference>
<evidence type="ECO:0000259" key="1">
    <source>
        <dbReference type="PROSITE" id="PS50943"/>
    </source>
</evidence>
<feature type="domain" description="HTH cro/C1-type" evidence="1">
    <location>
        <begin position="17"/>
        <end position="67"/>
    </location>
</feature>
<evidence type="ECO:0000313" key="2">
    <source>
        <dbReference type="EMBL" id="QSB15405.1"/>
    </source>
</evidence>
<dbReference type="CDD" id="cd00093">
    <property type="entry name" value="HTH_XRE"/>
    <property type="match status" value="1"/>
</dbReference>
<dbReference type="SUPFAM" id="SSF47413">
    <property type="entry name" value="lambda repressor-like DNA-binding domains"/>
    <property type="match status" value="1"/>
</dbReference>
<accession>A0A895YH72</accession>
<dbReference type="PROSITE" id="PS50943">
    <property type="entry name" value="HTH_CROC1"/>
    <property type="match status" value="1"/>
</dbReference>
<dbReference type="GO" id="GO:0003677">
    <property type="term" value="F:DNA binding"/>
    <property type="evidence" value="ECO:0007669"/>
    <property type="project" value="InterPro"/>
</dbReference>
<organism evidence="2 3">
    <name type="scientific">Natronosporangium hydrolyticum</name>
    <dbReference type="NCBI Taxonomy" id="2811111"/>
    <lineage>
        <taxon>Bacteria</taxon>
        <taxon>Bacillati</taxon>
        <taxon>Actinomycetota</taxon>
        <taxon>Actinomycetes</taxon>
        <taxon>Micromonosporales</taxon>
        <taxon>Micromonosporaceae</taxon>
        <taxon>Natronosporangium</taxon>
    </lineage>
</organism>
<dbReference type="Pfam" id="PF13560">
    <property type="entry name" value="HTH_31"/>
    <property type="match status" value="1"/>
</dbReference>
<dbReference type="RefSeq" id="WP_239677586.1">
    <property type="nucleotide sequence ID" value="NZ_CP070499.1"/>
</dbReference>
<name>A0A895YH72_9ACTN</name>
<dbReference type="InterPro" id="IPR010982">
    <property type="entry name" value="Lambda_DNA-bd_dom_sf"/>
</dbReference>
<dbReference type="InterPro" id="IPR001387">
    <property type="entry name" value="Cro/C1-type_HTH"/>
</dbReference>
<dbReference type="SMART" id="SM00530">
    <property type="entry name" value="HTH_XRE"/>
    <property type="match status" value="1"/>
</dbReference>
<dbReference type="Gene3D" id="1.10.260.40">
    <property type="entry name" value="lambda repressor-like DNA-binding domains"/>
    <property type="match status" value="1"/>
</dbReference>
<proteinExistence type="predicted"/>
<sequence length="84" mass="9429">MVTWRRARDARGLGQHIATLRRERRMTQAELAQWLGVDRTTVVRLEAGNLRAVKRLTEALSVLGADLVVVPREAQVTVEAADRP</sequence>
<gene>
    <name evidence="2" type="ORF">JQS43_03320</name>
</gene>
<protein>
    <submittedName>
        <fullName evidence="2">Helix-turn-helix domain-containing protein</fullName>
    </submittedName>
</protein>
<dbReference type="KEGG" id="nhy:JQS43_03320"/>
<reference evidence="2" key="1">
    <citation type="submission" date="2021-02" db="EMBL/GenBank/DDBJ databases">
        <title>Natrosporangium hydrolyticum gen. nov., sp. nov, a haloalkaliphilic actinobacterium from a soda solonchak soil.</title>
        <authorList>
            <person name="Sorokin D.Y."/>
            <person name="Khijniak T.V."/>
            <person name="Zakharycheva A.P."/>
            <person name="Boueva O.V."/>
            <person name="Ariskina E.V."/>
            <person name="Hahnke R.L."/>
            <person name="Bunk B."/>
            <person name="Sproer C."/>
            <person name="Schumann P."/>
            <person name="Evtushenko L.I."/>
            <person name="Kublanov I.V."/>
        </authorList>
    </citation>
    <scope>NUCLEOTIDE SEQUENCE</scope>
    <source>
        <strain evidence="2">DSM 106523</strain>
    </source>
</reference>
<dbReference type="AlphaFoldDB" id="A0A895YH72"/>
<keyword evidence="3" id="KW-1185">Reference proteome</keyword>
<dbReference type="EMBL" id="CP070499">
    <property type="protein sequence ID" value="QSB15405.1"/>
    <property type="molecule type" value="Genomic_DNA"/>
</dbReference>